<evidence type="ECO:0000256" key="4">
    <source>
        <dbReference type="ARBA" id="ARBA00022737"/>
    </source>
</evidence>
<keyword evidence="7" id="KW-0805">Transcription regulation</keyword>
<dbReference type="GO" id="GO:0000978">
    <property type="term" value="F:RNA polymerase II cis-regulatory region sequence-specific DNA binding"/>
    <property type="evidence" value="ECO:0007669"/>
    <property type="project" value="TreeGrafter"/>
</dbReference>
<keyword evidence="5 11" id="KW-0863">Zinc-finger</keyword>
<dbReference type="GO" id="GO:0005634">
    <property type="term" value="C:nucleus"/>
    <property type="evidence" value="ECO:0007669"/>
    <property type="project" value="UniProtKB-SubCell"/>
</dbReference>
<keyword evidence="10" id="KW-0539">Nucleus</keyword>
<dbReference type="FunFam" id="3.30.160.60:FF:000125">
    <property type="entry name" value="Putative zinc finger protein 143"/>
    <property type="match status" value="1"/>
</dbReference>
<sequence>MDLTNILNGKDGVKAESILQSHPHSPALSDHPTDELCSHSISPSAARSNTIASRGPGRPSCGDPSMKAFPCTVCEKKFARRSDLARHERIHTGIRPHICDWPGCNKQFIQRSALTVHGRVHTGEKPHLCETCTKPFSDSSSLARHRRIHSGKRPYKCPYADCQKTFTRRTTLTRHQNHHTGTLSESKAAAAAALASRPTLPKPGRPSRSPTSRQSTRPASEGYISQSDTPSPLSRPASMSPAGMSPVGELPVPLHPSASGWPSMPWQGRSFTSHPVPSHELQPLTPRVTPSSTPRMPSVVVPQGQYRSVPHIPHISHPSQQPPLPSLPEVFDPHSPIDSHRQGTVSPHLSRSMSPHGSSSGWHSPHYVGPTSQPSEHDYFYPPPPSSYFQPPSRPSSSGSVGSQLDRRPRGVW</sequence>
<evidence type="ECO:0000256" key="11">
    <source>
        <dbReference type="PROSITE-ProRule" id="PRU00042"/>
    </source>
</evidence>
<dbReference type="GO" id="GO:0005667">
    <property type="term" value="C:transcription regulator complex"/>
    <property type="evidence" value="ECO:0007669"/>
    <property type="project" value="TreeGrafter"/>
</dbReference>
<dbReference type="FunFam" id="3.30.160.60:FF:000145">
    <property type="entry name" value="Zinc finger protein 574"/>
    <property type="match status" value="1"/>
</dbReference>
<dbReference type="OrthoDB" id="3437960at2759"/>
<dbReference type="STRING" id="1051890.A0A3N4LK32"/>
<dbReference type="PROSITE" id="PS50157">
    <property type="entry name" value="ZINC_FINGER_C2H2_2"/>
    <property type="match status" value="4"/>
</dbReference>
<dbReference type="Gene3D" id="3.30.160.60">
    <property type="entry name" value="Classic Zinc Finger"/>
    <property type="match status" value="4"/>
</dbReference>
<keyword evidence="15" id="KW-1185">Reference proteome</keyword>
<feature type="compositionally biased region" description="Low complexity" evidence="12">
    <location>
        <begin position="310"/>
        <end position="319"/>
    </location>
</feature>
<feature type="compositionally biased region" description="Low complexity" evidence="12">
    <location>
        <begin position="348"/>
        <end position="366"/>
    </location>
</feature>
<evidence type="ECO:0000259" key="13">
    <source>
        <dbReference type="PROSITE" id="PS50157"/>
    </source>
</evidence>
<reference evidence="14 15" key="1">
    <citation type="journal article" date="2018" name="Nat. Ecol. Evol.">
        <title>Pezizomycetes genomes reveal the molecular basis of ectomycorrhizal truffle lifestyle.</title>
        <authorList>
            <person name="Murat C."/>
            <person name="Payen T."/>
            <person name="Noel B."/>
            <person name="Kuo A."/>
            <person name="Morin E."/>
            <person name="Chen J."/>
            <person name="Kohler A."/>
            <person name="Krizsan K."/>
            <person name="Balestrini R."/>
            <person name="Da Silva C."/>
            <person name="Montanini B."/>
            <person name="Hainaut M."/>
            <person name="Levati E."/>
            <person name="Barry K.W."/>
            <person name="Belfiori B."/>
            <person name="Cichocki N."/>
            <person name="Clum A."/>
            <person name="Dockter R.B."/>
            <person name="Fauchery L."/>
            <person name="Guy J."/>
            <person name="Iotti M."/>
            <person name="Le Tacon F."/>
            <person name="Lindquist E.A."/>
            <person name="Lipzen A."/>
            <person name="Malagnac F."/>
            <person name="Mello A."/>
            <person name="Molinier V."/>
            <person name="Miyauchi S."/>
            <person name="Poulain J."/>
            <person name="Riccioni C."/>
            <person name="Rubini A."/>
            <person name="Sitrit Y."/>
            <person name="Splivallo R."/>
            <person name="Traeger S."/>
            <person name="Wang M."/>
            <person name="Zifcakova L."/>
            <person name="Wipf D."/>
            <person name="Zambonelli A."/>
            <person name="Paolocci F."/>
            <person name="Nowrousian M."/>
            <person name="Ottonello S."/>
            <person name="Baldrian P."/>
            <person name="Spatafora J.W."/>
            <person name="Henrissat B."/>
            <person name="Nagy L.G."/>
            <person name="Aury J.M."/>
            <person name="Wincker P."/>
            <person name="Grigoriev I.V."/>
            <person name="Bonfante P."/>
            <person name="Martin F.M."/>
        </authorList>
    </citation>
    <scope>NUCLEOTIDE SEQUENCE [LARGE SCALE GENOMIC DNA]</scope>
    <source>
        <strain evidence="14 15">ATCC MYA-4762</strain>
    </source>
</reference>
<evidence type="ECO:0000313" key="14">
    <source>
        <dbReference type="EMBL" id="RPB23254.1"/>
    </source>
</evidence>
<dbReference type="PROSITE" id="PS00028">
    <property type="entry name" value="ZINC_FINGER_C2H2_1"/>
    <property type="match status" value="4"/>
</dbReference>
<feature type="region of interest" description="Disordered" evidence="12">
    <location>
        <begin position="173"/>
        <end position="413"/>
    </location>
</feature>
<dbReference type="EMBL" id="ML121547">
    <property type="protein sequence ID" value="RPB23254.1"/>
    <property type="molecule type" value="Genomic_DNA"/>
</dbReference>
<feature type="compositionally biased region" description="Polar residues" evidence="12">
    <location>
        <begin position="223"/>
        <end position="232"/>
    </location>
</feature>
<feature type="domain" description="C2H2-type" evidence="13">
    <location>
        <begin position="97"/>
        <end position="126"/>
    </location>
</feature>
<feature type="compositionally biased region" description="Low complexity" evidence="12">
    <location>
        <begin position="387"/>
        <end position="403"/>
    </location>
</feature>
<proteinExistence type="inferred from homology"/>
<feature type="compositionally biased region" description="Basic and acidic residues" evidence="12">
    <location>
        <begin position="331"/>
        <end position="341"/>
    </location>
</feature>
<feature type="domain" description="C2H2-type" evidence="13">
    <location>
        <begin position="155"/>
        <end position="184"/>
    </location>
</feature>
<evidence type="ECO:0000256" key="6">
    <source>
        <dbReference type="ARBA" id="ARBA00022833"/>
    </source>
</evidence>
<feature type="domain" description="C2H2-type" evidence="13">
    <location>
        <begin position="69"/>
        <end position="96"/>
    </location>
</feature>
<evidence type="ECO:0000313" key="15">
    <source>
        <dbReference type="Proteomes" id="UP000267821"/>
    </source>
</evidence>
<dbReference type="GO" id="GO:0000981">
    <property type="term" value="F:DNA-binding transcription factor activity, RNA polymerase II-specific"/>
    <property type="evidence" value="ECO:0007669"/>
    <property type="project" value="UniProtKB-ARBA"/>
</dbReference>
<name>A0A3N4LK32_9PEZI</name>
<feature type="compositionally biased region" description="Polar residues" evidence="12">
    <location>
        <begin position="39"/>
        <end position="52"/>
    </location>
</feature>
<evidence type="ECO:0000256" key="2">
    <source>
        <dbReference type="ARBA" id="ARBA00006991"/>
    </source>
</evidence>
<keyword evidence="8" id="KW-0238">DNA-binding</keyword>
<dbReference type="PANTHER" id="PTHR14003">
    <property type="entry name" value="TRANSCRIPTIONAL REPRESSOR PROTEIN YY"/>
    <property type="match status" value="1"/>
</dbReference>
<dbReference type="FunFam" id="3.30.160.60:FF:000931">
    <property type="entry name" value="zinc finger protein 697"/>
    <property type="match status" value="1"/>
</dbReference>
<evidence type="ECO:0000256" key="10">
    <source>
        <dbReference type="ARBA" id="ARBA00023242"/>
    </source>
</evidence>
<evidence type="ECO:0000256" key="7">
    <source>
        <dbReference type="ARBA" id="ARBA00023015"/>
    </source>
</evidence>
<feature type="compositionally biased region" description="Low complexity" evidence="12">
    <location>
        <begin position="206"/>
        <end position="218"/>
    </location>
</feature>
<comment type="similarity">
    <text evidence="2">Belongs to the krueppel C2H2-type zinc-finger protein family.</text>
</comment>
<dbReference type="SMART" id="SM00355">
    <property type="entry name" value="ZnF_C2H2"/>
    <property type="match status" value="4"/>
</dbReference>
<evidence type="ECO:0000256" key="12">
    <source>
        <dbReference type="SAM" id="MobiDB-lite"/>
    </source>
</evidence>
<comment type="subcellular location">
    <subcellularLocation>
        <location evidence="1">Nucleus</location>
    </subcellularLocation>
</comment>
<dbReference type="AlphaFoldDB" id="A0A3N4LK32"/>
<feature type="region of interest" description="Disordered" evidence="12">
    <location>
        <begin position="22"/>
        <end position="62"/>
    </location>
</feature>
<evidence type="ECO:0000256" key="5">
    <source>
        <dbReference type="ARBA" id="ARBA00022771"/>
    </source>
</evidence>
<dbReference type="SUPFAM" id="SSF57667">
    <property type="entry name" value="beta-beta-alpha zinc fingers"/>
    <property type="match status" value="2"/>
</dbReference>
<protein>
    <recommendedName>
        <fullName evidence="13">C2H2-type domain-containing protein</fullName>
    </recommendedName>
</protein>
<evidence type="ECO:0000256" key="9">
    <source>
        <dbReference type="ARBA" id="ARBA00023163"/>
    </source>
</evidence>
<dbReference type="InterPro" id="IPR013087">
    <property type="entry name" value="Znf_C2H2_type"/>
</dbReference>
<dbReference type="PANTHER" id="PTHR14003:SF20">
    <property type="entry name" value="FINGER DOMAIN PROTEIN, PUTATIVE (AFU_ORTHOLOGUE AFUA_4G10380)-RELATED"/>
    <property type="match status" value="1"/>
</dbReference>
<dbReference type="GO" id="GO:0008270">
    <property type="term" value="F:zinc ion binding"/>
    <property type="evidence" value="ECO:0007669"/>
    <property type="project" value="UniProtKB-KW"/>
</dbReference>
<accession>A0A3N4LK32</accession>
<dbReference type="GO" id="GO:0000785">
    <property type="term" value="C:chromatin"/>
    <property type="evidence" value="ECO:0007669"/>
    <property type="project" value="TreeGrafter"/>
</dbReference>
<keyword evidence="4" id="KW-0677">Repeat</keyword>
<keyword evidence="3" id="KW-0479">Metal-binding</keyword>
<keyword evidence="9" id="KW-0804">Transcription</keyword>
<gene>
    <name evidence="14" type="ORF">L211DRAFT_857690</name>
</gene>
<evidence type="ECO:0000256" key="1">
    <source>
        <dbReference type="ARBA" id="ARBA00004123"/>
    </source>
</evidence>
<evidence type="ECO:0000256" key="8">
    <source>
        <dbReference type="ARBA" id="ARBA00023125"/>
    </source>
</evidence>
<feature type="domain" description="C2H2-type" evidence="13">
    <location>
        <begin position="127"/>
        <end position="154"/>
    </location>
</feature>
<dbReference type="Proteomes" id="UP000267821">
    <property type="component" value="Unassembled WGS sequence"/>
</dbReference>
<dbReference type="Pfam" id="PF00096">
    <property type="entry name" value="zf-C2H2"/>
    <property type="match status" value="4"/>
</dbReference>
<organism evidence="14 15">
    <name type="scientific">Terfezia boudieri ATCC MYA-4762</name>
    <dbReference type="NCBI Taxonomy" id="1051890"/>
    <lineage>
        <taxon>Eukaryota</taxon>
        <taxon>Fungi</taxon>
        <taxon>Dikarya</taxon>
        <taxon>Ascomycota</taxon>
        <taxon>Pezizomycotina</taxon>
        <taxon>Pezizomycetes</taxon>
        <taxon>Pezizales</taxon>
        <taxon>Pezizaceae</taxon>
        <taxon>Terfezia</taxon>
    </lineage>
</organism>
<keyword evidence="6" id="KW-0862">Zinc</keyword>
<dbReference type="InParanoid" id="A0A3N4LK32"/>
<dbReference type="InterPro" id="IPR036236">
    <property type="entry name" value="Znf_C2H2_sf"/>
</dbReference>
<evidence type="ECO:0000256" key="3">
    <source>
        <dbReference type="ARBA" id="ARBA00022723"/>
    </source>
</evidence>